<dbReference type="AlphaFoldDB" id="A0A011MIQ8"/>
<dbReference type="EMBL" id="JFAX01000001">
    <property type="protein sequence ID" value="EXI69813.1"/>
    <property type="molecule type" value="Genomic_DNA"/>
</dbReference>
<keyword evidence="3 5" id="KW-1133">Transmembrane helix</keyword>
<feature type="transmembrane region" description="Helical" evidence="5">
    <location>
        <begin position="40"/>
        <end position="58"/>
    </location>
</feature>
<feature type="domain" description="Fatty acid hydroxylase" evidence="6">
    <location>
        <begin position="135"/>
        <end position="275"/>
    </location>
</feature>
<evidence type="ECO:0000256" key="4">
    <source>
        <dbReference type="ARBA" id="ARBA00023136"/>
    </source>
</evidence>
<dbReference type="PANTHER" id="PTHR11863">
    <property type="entry name" value="STEROL DESATURASE"/>
    <property type="match status" value="1"/>
</dbReference>
<dbReference type="Proteomes" id="UP000020218">
    <property type="component" value="Unassembled WGS sequence"/>
</dbReference>
<accession>A0A011MIQ8</accession>
<proteinExistence type="predicted"/>
<evidence type="ECO:0000313" key="8">
    <source>
        <dbReference type="Proteomes" id="UP000020218"/>
    </source>
</evidence>
<evidence type="ECO:0000256" key="1">
    <source>
        <dbReference type="ARBA" id="ARBA00004370"/>
    </source>
</evidence>
<feature type="transmembrane region" description="Helical" evidence="5">
    <location>
        <begin position="190"/>
        <end position="213"/>
    </location>
</feature>
<gene>
    <name evidence="7" type="ORF">AW08_00306</name>
</gene>
<evidence type="ECO:0000256" key="2">
    <source>
        <dbReference type="ARBA" id="ARBA00022692"/>
    </source>
</evidence>
<feature type="transmembrane region" description="Helical" evidence="5">
    <location>
        <begin position="90"/>
        <end position="110"/>
    </location>
</feature>
<reference evidence="7" key="1">
    <citation type="submission" date="2014-02" db="EMBL/GenBank/DDBJ databases">
        <title>Expanding our view of genomic diversity in Candidatus Accumulibacter clades.</title>
        <authorList>
            <person name="Skennerton C.T."/>
            <person name="Barr J.J."/>
            <person name="Slater F.R."/>
            <person name="Bond P.L."/>
            <person name="Tyson G.W."/>
        </authorList>
    </citation>
    <scope>NUCLEOTIDE SEQUENCE [LARGE SCALE GENOMIC DNA]</scope>
</reference>
<dbReference type="STRING" id="1454001.AW08_00306"/>
<evidence type="ECO:0000256" key="3">
    <source>
        <dbReference type="ARBA" id="ARBA00022989"/>
    </source>
</evidence>
<name>A0A011MIQ8_9PROT</name>
<evidence type="ECO:0000259" key="6">
    <source>
        <dbReference type="Pfam" id="PF04116"/>
    </source>
</evidence>
<dbReference type="PATRIC" id="fig|1454001.3.peg.158"/>
<keyword evidence="8" id="KW-1185">Reference proteome</keyword>
<evidence type="ECO:0000256" key="5">
    <source>
        <dbReference type="SAM" id="Phobius"/>
    </source>
</evidence>
<comment type="caution">
    <text evidence="7">The sequence shown here is derived from an EMBL/GenBank/DDBJ whole genome shotgun (WGS) entry which is preliminary data.</text>
</comment>
<comment type="subcellular location">
    <subcellularLocation>
        <location evidence="1">Membrane</location>
    </subcellularLocation>
</comment>
<dbReference type="Pfam" id="PF04116">
    <property type="entry name" value="FA_hydroxylase"/>
    <property type="match status" value="1"/>
</dbReference>
<dbReference type="GO" id="GO:0016020">
    <property type="term" value="C:membrane"/>
    <property type="evidence" value="ECO:0007669"/>
    <property type="project" value="UniProtKB-SubCell"/>
</dbReference>
<keyword evidence="4 5" id="KW-0472">Membrane</keyword>
<keyword evidence="2 5" id="KW-0812">Transmembrane</keyword>
<dbReference type="InterPro" id="IPR050307">
    <property type="entry name" value="Sterol_Desaturase_Related"/>
</dbReference>
<dbReference type="GO" id="GO:0008610">
    <property type="term" value="P:lipid biosynthetic process"/>
    <property type="evidence" value="ECO:0007669"/>
    <property type="project" value="InterPro"/>
</dbReference>
<dbReference type="GO" id="GO:0005506">
    <property type="term" value="F:iron ion binding"/>
    <property type="evidence" value="ECO:0007669"/>
    <property type="project" value="InterPro"/>
</dbReference>
<sequence>MIDTLTEAFVFLQGWLLEHVVQPPLLALGMGSHLEMAFDGIQFFLAGVLQIGFAYLLLRPLEAWRPVEVWPDRRAVRVDVLYSLLDRLGIVPLAVFALLAPLFAFIDGWLRLHDIIPPQLEDLIPALDTRPLLAFLVYLLLLDFAEYWRHRLSHILRWWWALHAIHHSQRRMTLWTDSRNHLLEDLIGGFWFASIALLIGVPPGQFIGLLLVVKTVENLAHVNARLSFGRLGERLLVSPRYHRWHHALHLPPGRQYRHGCNFAVLLPVWDQLFGTQYRGQELPPCGLAGGPLPPEAERSGFWRQQWEGLQAFAAALWPRSSAAVGHREDSHAR</sequence>
<protein>
    <submittedName>
        <fullName evidence="7">Fatty acid hydroxylase superfamily protein</fullName>
    </submittedName>
</protein>
<evidence type="ECO:0000313" key="7">
    <source>
        <dbReference type="EMBL" id="EXI69813.1"/>
    </source>
</evidence>
<dbReference type="GO" id="GO:0016491">
    <property type="term" value="F:oxidoreductase activity"/>
    <property type="evidence" value="ECO:0007669"/>
    <property type="project" value="InterPro"/>
</dbReference>
<dbReference type="InterPro" id="IPR006694">
    <property type="entry name" value="Fatty_acid_hydroxylase"/>
</dbReference>
<organism evidence="7 8">
    <name type="scientific">Candidatus Accumulibacter adjunctus</name>
    <dbReference type="NCBI Taxonomy" id="1454001"/>
    <lineage>
        <taxon>Bacteria</taxon>
        <taxon>Pseudomonadati</taxon>
        <taxon>Pseudomonadota</taxon>
        <taxon>Betaproteobacteria</taxon>
        <taxon>Candidatus Accumulibacter</taxon>
    </lineage>
</organism>